<organism evidence="2 3">
    <name type="scientific">Virgibacillus massiliensis</name>
    <dbReference type="NCBI Taxonomy" id="1462526"/>
    <lineage>
        <taxon>Bacteria</taxon>
        <taxon>Bacillati</taxon>
        <taxon>Bacillota</taxon>
        <taxon>Bacilli</taxon>
        <taxon>Bacillales</taxon>
        <taxon>Bacillaceae</taxon>
        <taxon>Virgibacillus</taxon>
    </lineage>
</organism>
<protein>
    <recommendedName>
        <fullName evidence="4">DUF4306 domain-containing protein</fullName>
    </recommendedName>
</protein>
<dbReference type="EMBL" id="CCDP010000001">
    <property type="protein sequence ID" value="CDQ38171.1"/>
    <property type="molecule type" value="Genomic_DNA"/>
</dbReference>
<name>A0A024Q8A4_9BACI</name>
<evidence type="ECO:0008006" key="4">
    <source>
        <dbReference type="Google" id="ProtNLM"/>
    </source>
</evidence>
<comment type="caution">
    <text evidence="2">The sequence shown here is derived from an EMBL/GenBank/DDBJ whole genome shotgun (WGS) entry which is preliminary data.</text>
</comment>
<reference evidence="3" key="2">
    <citation type="submission" date="2014-05" db="EMBL/GenBank/DDBJ databases">
        <title>Draft genome sequence of Virgibacillus massiliensis Vm-5.</title>
        <authorList>
            <person name="Khelaifia S."/>
            <person name="Croce O."/>
            <person name="Lagier J.C."/>
            <person name="Raoult D."/>
        </authorList>
    </citation>
    <scope>NUCLEOTIDE SEQUENCE [LARGE SCALE GENOMIC DNA]</scope>
    <source>
        <strain evidence="3">Vm-5</strain>
    </source>
</reference>
<evidence type="ECO:0000256" key="1">
    <source>
        <dbReference type="SAM" id="Phobius"/>
    </source>
</evidence>
<dbReference type="Pfam" id="PF14154">
    <property type="entry name" value="DUF4306"/>
    <property type="match status" value="1"/>
</dbReference>
<keyword evidence="1" id="KW-1133">Transmembrane helix</keyword>
<reference evidence="2 3" key="1">
    <citation type="submission" date="2014-03" db="EMBL/GenBank/DDBJ databases">
        <authorList>
            <person name="Urmite Genomes U."/>
        </authorList>
    </citation>
    <scope>NUCLEOTIDE SEQUENCE [LARGE SCALE GENOMIC DNA]</scope>
    <source>
        <strain evidence="2 3">Vm-5</strain>
    </source>
</reference>
<dbReference type="Proteomes" id="UP000028875">
    <property type="component" value="Unassembled WGS sequence"/>
</dbReference>
<sequence length="99" mass="12010">MKKIIPFLILVLIMIYTFFLTSWIGSYLMLEENWKEFVVFTPQSVTDRNDIYLLDQWIYAFNVRPVPSYTFIVSLFLVISISIYYLRKRKRKQKAKKDI</sequence>
<dbReference type="AlphaFoldDB" id="A0A024Q8A4"/>
<dbReference type="OrthoDB" id="2843354at2"/>
<accession>A0A024Q8A4</accession>
<feature type="transmembrane region" description="Helical" evidence="1">
    <location>
        <begin position="7"/>
        <end position="30"/>
    </location>
</feature>
<dbReference type="RefSeq" id="WP_051738996.1">
    <property type="nucleotide sequence ID" value="NZ_BNER01000001.1"/>
</dbReference>
<feature type="transmembrane region" description="Helical" evidence="1">
    <location>
        <begin position="66"/>
        <end position="86"/>
    </location>
</feature>
<gene>
    <name evidence="2" type="ORF">BN990_00438</name>
</gene>
<keyword evidence="3" id="KW-1185">Reference proteome</keyword>
<evidence type="ECO:0000313" key="2">
    <source>
        <dbReference type="EMBL" id="CDQ38171.1"/>
    </source>
</evidence>
<keyword evidence="1" id="KW-0472">Membrane</keyword>
<proteinExistence type="predicted"/>
<keyword evidence="1" id="KW-0812">Transmembrane</keyword>
<evidence type="ECO:0000313" key="3">
    <source>
        <dbReference type="Proteomes" id="UP000028875"/>
    </source>
</evidence>
<dbReference type="InterPro" id="IPR025440">
    <property type="entry name" value="DUF4306"/>
</dbReference>
<dbReference type="eggNOG" id="ENOG5033N2D">
    <property type="taxonomic scope" value="Bacteria"/>
</dbReference>